<accession>A0ABV8PSA4</accession>
<dbReference type="EMBL" id="JBHSDC010000003">
    <property type="protein sequence ID" value="MFC4231028.1"/>
    <property type="molecule type" value="Genomic_DNA"/>
</dbReference>
<feature type="transmembrane region" description="Helical" evidence="6">
    <location>
        <begin position="100"/>
        <end position="119"/>
    </location>
</feature>
<feature type="transmembrane region" description="Helical" evidence="6">
    <location>
        <begin position="12"/>
        <end position="37"/>
    </location>
</feature>
<dbReference type="Pfam" id="PF03739">
    <property type="entry name" value="LptF_LptG"/>
    <property type="match status" value="1"/>
</dbReference>
<feature type="transmembrane region" description="Helical" evidence="6">
    <location>
        <begin position="49"/>
        <end position="72"/>
    </location>
</feature>
<evidence type="ECO:0000313" key="7">
    <source>
        <dbReference type="EMBL" id="MFC4231028.1"/>
    </source>
</evidence>
<keyword evidence="5 6" id="KW-0472">Membrane</keyword>
<feature type="transmembrane region" description="Helical" evidence="6">
    <location>
        <begin position="396"/>
        <end position="414"/>
    </location>
</feature>
<keyword evidence="2" id="KW-1003">Cell membrane</keyword>
<evidence type="ECO:0000256" key="1">
    <source>
        <dbReference type="ARBA" id="ARBA00004651"/>
    </source>
</evidence>
<organism evidence="7 8">
    <name type="scientific">Parasediminibacterium paludis</name>
    <dbReference type="NCBI Taxonomy" id="908966"/>
    <lineage>
        <taxon>Bacteria</taxon>
        <taxon>Pseudomonadati</taxon>
        <taxon>Bacteroidota</taxon>
        <taxon>Chitinophagia</taxon>
        <taxon>Chitinophagales</taxon>
        <taxon>Chitinophagaceae</taxon>
        <taxon>Parasediminibacterium</taxon>
    </lineage>
</organism>
<comment type="subcellular location">
    <subcellularLocation>
        <location evidence="1">Cell membrane</location>
        <topology evidence="1">Multi-pass membrane protein</topology>
    </subcellularLocation>
</comment>
<feature type="transmembrane region" description="Helical" evidence="6">
    <location>
        <begin position="426"/>
        <end position="446"/>
    </location>
</feature>
<evidence type="ECO:0000313" key="8">
    <source>
        <dbReference type="Proteomes" id="UP001595906"/>
    </source>
</evidence>
<dbReference type="RefSeq" id="WP_379012415.1">
    <property type="nucleotide sequence ID" value="NZ_JBHSDC010000003.1"/>
</dbReference>
<evidence type="ECO:0000256" key="2">
    <source>
        <dbReference type="ARBA" id="ARBA00022475"/>
    </source>
</evidence>
<evidence type="ECO:0000256" key="3">
    <source>
        <dbReference type="ARBA" id="ARBA00022692"/>
    </source>
</evidence>
<evidence type="ECO:0000256" key="4">
    <source>
        <dbReference type="ARBA" id="ARBA00022989"/>
    </source>
</evidence>
<dbReference type="PANTHER" id="PTHR33529">
    <property type="entry name" value="SLR0882 PROTEIN-RELATED"/>
    <property type="match status" value="1"/>
</dbReference>
<name>A0ABV8PSA4_9BACT</name>
<keyword evidence="4 6" id="KW-1133">Transmembrane helix</keyword>
<reference evidence="8" key="1">
    <citation type="journal article" date="2019" name="Int. J. Syst. Evol. Microbiol.">
        <title>The Global Catalogue of Microorganisms (GCM) 10K type strain sequencing project: providing services to taxonomists for standard genome sequencing and annotation.</title>
        <authorList>
            <consortium name="The Broad Institute Genomics Platform"/>
            <consortium name="The Broad Institute Genome Sequencing Center for Infectious Disease"/>
            <person name="Wu L."/>
            <person name="Ma J."/>
        </authorList>
    </citation>
    <scope>NUCLEOTIDE SEQUENCE [LARGE SCALE GENOMIC DNA]</scope>
    <source>
        <strain evidence="8">CECT 8010</strain>
    </source>
</reference>
<comment type="caution">
    <text evidence="7">The sequence shown here is derived from an EMBL/GenBank/DDBJ whole genome shotgun (WGS) entry which is preliminary data.</text>
</comment>
<gene>
    <name evidence="7" type="ORF">ACFOW1_03945</name>
</gene>
<dbReference type="InterPro" id="IPR005495">
    <property type="entry name" value="LptG/LptF_permease"/>
</dbReference>
<proteinExistence type="predicted"/>
<feature type="transmembrane region" description="Helical" evidence="6">
    <location>
        <begin position="369"/>
        <end position="389"/>
    </location>
</feature>
<evidence type="ECO:0000256" key="5">
    <source>
        <dbReference type="ARBA" id="ARBA00023136"/>
    </source>
</evidence>
<dbReference type="PANTHER" id="PTHR33529:SF6">
    <property type="entry name" value="YJGP_YJGQ FAMILY PERMEASE"/>
    <property type="match status" value="1"/>
</dbReference>
<dbReference type="Proteomes" id="UP001595906">
    <property type="component" value="Unassembled WGS sequence"/>
</dbReference>
<keyword evidence="8" id="KW-1185">Reference proteome</keyword>
<evidence type="ECO:0000256" key="6">
    <source>
        <dbReference type="SAM" id="Phobius"/>
    </source>
</evidence>
<protein>
    <submittedName>
        <fullName evidence="7">LptF/LptG family permease</fullName>
    </submittedName>
</protein>
<keyword evidence="3 6" id="KW-0812">Transmembrane</keyword>
<sequence length="481" mass="55128">MIKKLDILIIRAFIGPFLATFLISLFVLIMQFFWLYIDDLVGKGLETFVIIKLIGYVAATLIPMALPLALLLSSIMTFGNLGETFEIVAIKSAGIPLLRFMRPLIIVTIFISGIAFLFANNIIPVAQLKLAATKYNIIVSKPSFDIKEGTFYNKIEGFVIRLGKKEKDDSTIRNVVIYKRKYGLQDDIITAENGTMRTTPDKKYLEFTLRNGSLYQEKGAQQTTNTQFVRMGFKQYKMLFDLRGFQMTKTEDSTFRYDPKMLSIRQLNTAIDSLQITDTLFAKRAKFEIDPYLPFTKFKDTGWVKVAPKLIQKNKSFATIIPDSIKYLVYERSVNDLNQVKTNVGLLTDSYVRKQQTIRFHQIEWQRKFTLSVACMVLFLIGAPLGSIIRKGGLGTPLVFAIIFFVVFHLLNTFGEKFAKEEVTSVFTGMWLSTLVLIPVGFFLTYKAMGDSQLFNQEAYYRLFKKLRTFINNFRFKKSAI</sequence>